<dbReference type="Proteomes" id="UP001366060">
    <property type="component" value="Unassembled WGS sequence"/>
</dbReference>
<evidence type="ECO:0000256" key="2">
    <source>
        <dbReference type="ARBA" id="ARBA00023136"/>
    </source>
</evidence>
<accession>A0ABU9HFV3</accession>
<gene>
    <name evidence="7" type="ORF">V6255_15905</name>
</gene>
<dbReference type="InterPro" id="IPR050330">
    <property type="entry name" value="Bact_OuterMem_StrucFunc"/>
</dbReference>
<dbReference type="Pfam" id="PF00691">
    <property type="entry name" value="OmpA"/>
    <property type="match status" value="1"/>
</dbReference>
<protein>
    <submittedName>
        <fullName evidence="7">OmpA family protein</fullName>
    </submittedName>
</protein>
<evidence type="ECO:0000256" key="5">
    <source>
        <dbReference type="SAM" id="MobiDB-lite"/>
    </source>
</evidence>
<dbReference type="InterPro" id="IPR006664">
    <property type="entry name" value="OMP_bac"/>
</dbReference>
<dbReference type="EMBL" id="JBAKBA010000049">
    <property type="protein sequence ID" value="MEL0660626.1"/>
    <property type="molecule type" value="Genomic_DNA"/>
</dbReference>
<evidence type="ECO:0000256" key="1">
    <source>
        <dbReference type="ARBA" id="ARBA00004442"/>
    </source>
</evidence>
<keyword evidence="3" id="KW-0998">Cell outer membrane</keyword>
<feature type="domain" description="OmpA-like" evidence="6">
    <location>
        <begin position="121"/>
        <end position="238"/>
    </location>
</feature>
<proteinExistence type="predicted"/>
<dbReference type="InterPro" id="IPR006665">
    <property type="entry name" value="OmpA-like"/>
</dbReference>
<dbReference type="PANTHER" id="PTHR30329">
    <property type="entry name" value="STATOR ELEMENT OF FLAGELLAR MOTOR COMPLEX"/>
    <property type="match status" value="1"/>
</dbReference>
<dbReference type="PROSITE" id="PS51123">
    <property type="entry name" value="OMPA_2"/>
    <property type="match status" value="1"/>
</dbReference>
<dbReference type="RefSeq" id="WP_341629037.1">
    <property type="nucleotide sequence ID" value="NZ_JBAKBA010000049.1"/>
</dbReference>
<keyword evidence="2 4" id="KW-0472">Membrane</keyword>
<feature type="compositionally biased region" description="Polar residues" evidence="5">
    <location>
        <begin position="324"/>
        <end position="341"/>
    </location>
</feature>
<name>A0ABU9HFV3_9GAMM</name>
<dbReference type="Gene3D" id="3.30.1330.60">
    <property type="entry name" value="OmpA-like domain"/>
    <property type="match status" value="1"/>
</dbReference>
<dbReference type="PRINTS" id="PR01021">
    <property type="entry name" value="OMPADOMAIN"/>
</dbReference>
<keyword evidence="8" id="KW-1185">Reference proteome</keyword>
<comment type="caution">
    <text evidence="7">The sequence shown here is derived from an EMBL/GenBank/DDBJ whole genome shotgun (WGS) entry which is preliminary data.</text>
</comment>
<evidence type="ECO:0000313" key="8">
    <source>
        <dbReference type="Proteomes" id="UP001366060"/>
    </source>
</evidence>
<dbReference type="InterPro" id="IPR036737">
    <property type="entry name" value="OmpA-like_sf"/>
</dbReference>
<sequence>MNTRPSKKSSHLKNTIVGVVALSTLTGGLLLLEDYRSNKEAMKFSEHLSRYTVPVKANHNSLDDESNNAAFFKRTQDDSLLTIDVNDQAAIAEQNLLTEQVQSAQISSEVNQLNTDNNINALQENKNDVADVYFALSSSVIAPEYKLELVSVADHIKSQTTNKKWQVVGHTDKSGSATYNLKLAKERAKKVADFLVKQGVSEEQLTLLTLGEYEAMKLDNSTYNYGLRKVRVMEYKPETQKLAITVQKRNEKIEQRRVARIVQMKLEEQRKQEKQTNLLAKQQEKVTSHEQKNTPINMHVNDPDTVQVNTDLLLDEINLGFGQQDNSEANLSRSNSDNPNLSEPKFSKPIFSKSKSNQNTTKTVDETTILESNEQLRTNTEQLNSDEQVNNKKEVDDTIIESAQVSSIINIWALVSTTDYSL</sequence>
<feature type="region of interest" description="Disordered" evidence="5">
    <location>
        <begin position="324"/>
        <end position="368"/>
    </location>
</feature>
<evidence type="ECO:0000256" key="3">
    <source>
        <dbReference type="ARBA" id="ARBA00023237"/>
    </source>
</evidence>
<feature type="compositionally biased region" description="Low complexity" evidence="5">
    <location>
        <begin position="347"/>
        <end position="356"/>
    </location>
</feature>
<evidence type="ECO:0000256" key="4">
    <source>
        <dbReference type="PROSITE-ProRule" id="PRU00473"/>
    </source>
</evidence>
<reference evidence="7 8" key="1">
    <citation type="submission" date="2024-02" db="EMBL/GenBank/DDBJ databases">
        <title>Bacteria isolated from the canopy kelp, Nereocystis luetkeana.</title>
        <authorList>
            <person name="Pfister C.A."/>
            <person name="Younker I.T."/>
            <person name="Light S.H."/>
        </authorList>
    </citation>
    <scope>NUCLEOTIDE SEQUENCE [LARGE SCALE GENOMIC DNA]</scope>
    <source>
        <strain evidence="7 8">TI.2.07</strain>
    </source>
</reference>
<dbReference type="PANTHER" id="PTHR30329:SF21">
    <property type="entry name" value="LIPOPROTEIN YIAD-RELATED"/>
    <property type="match status" value="1"/>
</dbReference>
<feature type="compositionally biased region" description="Basic and acidic residues" evidence="5">
    <location>
        <begin position="282"/>
        <end position="292"/>
    </location>
</feature>
<feature type="region of interest" description="Disordered" evidence="5">
    <location>
        <begin position="270"/>
        <end position="303"/>
    </location>
</feature>
<dbReference type="CDD" id="cd07185">
    <property type="entry name" value="OmpA_C-like"/>
    <property type="match status" value="1"/>
</dbReference>
<dbReference type="SUPFAM" id="SSF103088">
    <property type="entry name" value="OmpA-like"/>
    <property type="match status" value="1"/>
</dbReference>
<organism evidence="7 8">
    <name type="scientific">Psychromonas arctica</name>
    <dbReference type="NCBI Taxonomy" id="168275"/>
    <lineage>
        <taxon>Bacteria</taxon>
        <taxon>Pseudomonadati</taxon>
        <taxon>Pseudomonadota</taxon>
        <taxon>Gammaproteobacteria</taxon>
        <taxon>Alteromonadales</taxon>
        <taxon>Psychromonadaceae</taxon>
        <taxon>Psychromonas</taxon>
    </lineage>
</organism>
<comment type="subcellular location">
    <subcellularLocation>
        <location evidence="1">Cell outer membrane</location>
    </subcellularLocation>
</comment>
<evidence type="ECO:0000313" key="7">
    <source>
        <dbReference type="EMBL" id="MEL0660626.1"/>
    </source>
</evidence>
<evidence type="ECO:0000259" key="6">
    <source>
        <dbReference type="PROSITE" id="PS51123"/>
    </source>
</evidence>